<feature type="domain" description="Glycine radical" evidence="4">
    <location>
        <begin position="666"/>
        <end position="786"/>
    </location>
</feature>
<dbReference type="PROSITE" id="PS51554">
    <property type="entry name" value="PFL"/>
    <property type="match status" value="1"/>
</dbReference>
<evidence type="ECO:0000313" key="6">
    <source>
        <dbReference type="EMBL" id="QDU54654.1"/>
    </source>
</evidence>
<accession>A0A518AJ00</accession>
<dbReference type="PROSITE" id="PS51149">
    <property type="entry name" value="GLY_RADICAL_2"/>
    <property type="match status" value="1"/>
</dbReference>
<feature type="domain" description="PFL" evidence="5">
    <location>
        <begin position="3"/>
        <end position="659"/>
    </location>
</feature>
<feature type="modified residue" description="Glycine radical" evidence="3">
    <location>
        <position position="761"/>
    </location>
</feature>
<dbReference type="Pfam" id="PF01228">
    <property type="entry name" value="Gly_radical"/>
    <property type="match status" value="1"/>
</dbReference>
<evidence type="ECO:0000313" key="7">
    <source>
        <dbReference type="Proteomes" id="UP000315750"/>
    </source>
</evidence>
<dbReference type="PANTHER" id="PTHR43641:SF2">
    <property type="entry name" value="DEHYDRATASE YBIW-RELATED"/>
    <property type="match status" value="1"/>
</dbReference>
<evidence type="ECO:0000256" key="2">
    <source>
        <dbReference type="ARBA" id="ARBA00023239"/>
    </source>
</evidence>
<dbReference type="GO" id="GO:0018805">
    <property type="term" value="F:benzylsuccinate synthase activity"/>
    <property type="evidence" value="ECO:0007669"/>
    <property type="project" value="UniProtKB-EC"/>
</dbReference>
<dbReference type="CDD" id="cd01677">
    <property type="entry name" value="PFL2_DhaB_BssA"/>
    <property type="match status" value="1"/>
</dbReference>
<organism evidence="6 7">
    <name type="scientific">Aeoliella mucimassa</name>
    <dbReference type="NCBI Taxonomy" id="2527972"/>
    <lineage>
        <taxon>Bacteria</taxon>
        <taxon>Pseudomonadati</taxon>
        <taxon>Planctomycetota</taxon>
        <taxon>Planctomycetia</taxon>
        <taxon>Pirellulales</taxon>
        <taxon>Lacipirellulaceae</taxon>
        <taxon>Aeoliella</taxon>
    </lineage>
</organism>
<dbReference type="Proteomes" id="UP000315750">
    <property type="component" value="Chromosome"/>
</dbReference>
<dbReference type="GO" id="GO:0005829">
    <property type="term" value="C:cytosol"/>
    <property type="evidence" value="ECO:0007669"/>
    <property type="project" value="TreeGrafter"/>
</dbReference>
<dbReference type="EMBL" id="CP036278">
    <property type="protein sequence ID" value="QDU54654.1"/>
    <property type="molecule type" value="Genomic_DNA"/>
</dbReference>
<dbReference type="EC" id="4.1.99.11" evidence="6"/>
<evidence type="ECO:0000259" key="5">
    <source>
        <dbReference type="PROSITE" id="PS51554"/>
    </source>
</evidence>
<dbReference type="NCBIfam" id="NF043068">
    <property type="entry name" value="glycl_HYPD"/>
    <property type="match status" value="1"/>
</dbReference>
<keyword evidence="1 3" id="KW-0556">Organic radical</keyword>
<keyword evidence="7" id="KW-1185">Reference proteome</keyword>
<dbReference type="InterPro" id="IPR051215">
    <property type="entry name" value="GRE"/>
</dbReference>
<sequence length="786" mass="87894">MNQRTARLRQQSLDAVPSISAERARLITEFYRNEDGKHSVPVMRAKSFLHLCRQKSIYLGDEELIVGERGPAPKQVPTYPELTCHSAEDLRTLNTRPKTNYSVTDECLATYEEQVIPYWRDRTMRDKIFAALSPDWHEAYEAGVFTEFMEQRAPGHTVLDDKIYRKGMRDFQRDIAQSLAKLEFTTDPAAYEKREQLRAMDIACEAVIVFAERHAELAEQLATTERDASRRAELQKITEVCRQVPAGPPRDFHEALQAYWFCHLAVITELNGWDAFSPGHLDQHLWPFYQQGIADGSLTKEHARELLETFFVKFNNHTAPPKVGVTAAESGTYTDFANINLGGLLPDGSDGSNELTHLLLDVIDDMHLLQPSNNVQLSRKTPDAVLKHTLRVLRHGYGFPSIFNADAVVEEQVRQGKSLEDARAGGCSGCVETGAFGKEAYILTGYFNMVKVLELTLHNGFDPRTGKQLGPETGTVEQLGDFESLFAAFCAQLDHFIEIKIRGNQIIEQMYARWMPAPFLSVITDDCIATGKDYNSGGARYNHTFIQFVGIGSLTDSLAAIKQLVFDKAKLSLSDLLGVLAGDFADNEPLRQTMLHRLPKYGNDDDYADDLMRRAFQAVFDRVDGRPNSKGGRYQIEMLPTTCHVYFGSVVGATPDGRLAGMPLSEGISPVQGADRNGPTAVIRSAAKMDHIKTGGTLLNMKFTPSLLQDETGIDALASLVRGYFKMDGHHVQLNVVQAETLRRAQAAPSSHRDLIVRVAGYSDYFCDLSEELQEEIIQRTEHMGF</sequence>
<evidence type="ECO:0000256" key="1">
    <source>
        <dbReference type="ARBA" id="ARBA00022818"/>
    </source>
</evidence>
<dbReference type="InterPro" id="IPR004184">
    <property type="entry name" value="PFL_dom"/>
</dbReference>
<evidence type="ECO:0000259" key="4">
    <source>
        <dbReference type="PROSITE" id="PS51149"/>
    </source>
</evidence>
<dbReference type="RefSeq" id="WP_145245599.1">
    <property type="nucleotide sequence ID" value="NZ_CP036278.1"/>
</dbReference>
<name>A0A518AJ00_9BACT</name>
<proteinExistence type="predicted"/>
<dbReference type="OrthoDB" id="9803969at2"/>
<dbReference type="InterPro" id="IPR050012">
    <property type="entry name" value="Glycl_HYPD"/>
</dbReference>
<keyword evidence="2 6" id="KW-0456">Lyase</keyword>
<dbReference type="PANTHER" id="PTHR43641">
    <property type="entry name" value="FORMATE ACETYLTRANSFERASE 3-RELATED"/>
    <property type="match status" value="1"/>
</dbReference>
<dbReference type="SUPFAM" id="SSF51998">
    <property type="entry name" value="PFL-like glycyl radical enzymes"/>
    <property type="match status" value="1"/>
</dbReference>
<gene>
    <name evidence="6" type="primary">bssA</name>
    <name evidence="6" type="ORF">Pan181_08370</name>
</gene>
<dbReference type="InterPro" id="IPR001150">
    <property type="entry name" value="Gly_radical"/>
</dbReference>
<reference evidence="6 7" key="1">
    <citation type="submission" date="2019-02" db="EMBL/GenBank/DDBJ databases">
        <title>Deep-cultivation of Planctomycetes and their phenomic and genomic characterization uncovers novel biology.</title>
        <authorList>
            <person name="Wiegand S."/>
            <person name="Jogler M."/>
            <person name="Boedeker C."/>
            <person name="Pinto D."/>
            <person name="Vollmers J."/>
            <person name="Rivas-Marin E."/>
            <person name="Kohn T."/>
            <person name="Peeters S.H."/>
            <person name="Heuer A."/>
            <person name="Rast P."/>
            <person name="Oberbeckmann S."/>
            <person name="Bunk B."/>
            <person name="Jeske O."/>
            <person name="Meyerdierks A."/>
            <person name="Storesund J.E."/>
            <person name="Kallscheuer N."/>
            <person name="Luecker S."/>
            <person name="Lage O.M."/>
            <person name="Pohl T."/>
            <person name="Merkel B.J."/>
            <person name="Hornburger P."/>
            <person name="Mueller R.-W."/>
            <person name="Bruemmer F."/>
            <person name="Labrenz M."/>
            <person name="Spormann A.M."/>
            <person name="Op den Camp H."/>
            <person name="Overmann J."/>
            <person name="Amann R."/>
            <person name="Jetten M.S.M."/>
            <person name="Mascher T."/>
            <person name="Medema M.H."/>
            <person name="Devos D.P."/>
            <person name="Kaster A.-K."/>
            <person name="Ovreas L."/>
            <person name="Rohde M."/>
            <person name="Galperin M.Y."/>
            <person name="Jogler C."/>
        </authorList>
    </citation>
    <scope>NUCLEOTIDE SEQUENCE [LARGE SCALE GENOMIC DNA]</scope>
    <source>
        <strain evidence="6 7">Pan181</strain>
    </source>
</reference>
<dbReference type="KEGG" id="amuc:Pan181_08370"/>
<dbReference type="Gene3D" id="3.20.70.20">
    <property type="match status" value="1"/>
</dbReference>
<dbReference type="Pfam" id="PF02901">
    <property type="entry name" value="PFL-like"/>
    <property type="match status" value="1"/>
</dbReference>
<evidence type="ECO:0000256" key="3">
    <source>
        <dbReference type="PROSITE-ProRule" id="PRU00493"/>
    </source>
</evidence>
<protein>
    <submittedName>
        <fullName evidence="6">Benzylsuccinate synthase alpha subunit</fullName>
        <ecNumber evidence="6">4.1.99.11</ecNumber>
    </submittedName>
</protein>
<dbReference type="AlphaFoldDB" id="A0A518AJ00"/>
<dbReference type="GO" id="GO:0016835">
    <property type="term" value="F:carbon-oxygen lyase activity"/>
    <property type="evidence" value="ECO:0007669"/>
    <property type="project" value="InterPro"/>
</dbReference>